<dbReference type="InterPro" id="IPR013324">
    <property type="entry name" value="RNA_pol_sigma_r3/r4-like"/>
</dbReference>
<evidence type="ECO:0000256" key="2">
    <source>
        <dbReference type="HAMAP-Rule" id="MF_00674"/>
    </source>
</evidence>
<reference evidence="4" key="1">
    <citation type="submission" date="2016-11" db="EMBL/GenBank/DDBJ databases">
        <authorList>
            <person name="Varghese N."/>
            <person name="Submissions S."/>
        </authorList>
    </citation>
    <scope>NUCLEOTIDE SEQUENCE [LARGE SCALE GENOMIC DNA]</scope>
    <source>
        <strain evidence="4">DSM 16057</strain>
    </source>
</reference>
<evidence type="ECO:0000313" key="3">
    <source>
        <dbReference type="EMBL" id="SHI78102.1"/>
    </source>
</evidence>
<dbReference type="Gene3D" id="1.10.10.10">
    <property type="entry name" value="Winged helix-like DNA-binding domain superfamily/Winged helix DNA-binding domain"/>
    <property type="match status" value="1"/>
</dbReference>
<name>A0A1M6DY21_9FIRM</name>
<evidence type="ECO:0000313" key="4">
    <source>
        <dbReference type="Proteomes" id="UP000184529"/>
    </source>
</evidence>
<dbReference type="EMBL" id="FQZM01000011">
    <property type="protein sequence ID" value="SHI78102.1"/>
    <property type="molecule type" value="Genomic_DNA"/>
</dbReference>
<dbReference type="PANTHER" id="PTHR37478:SF2">
    <property type="entry name" value="UPF0251 PROTEIN TK0562"/>
    <property type="match status" value="1"/>
</dbReference>
<gene>
    <name evidence="3" type="ORF">SAMN02745219_01049</name>
</gene>
<comment type="similarity">
    <text evidence="1 2">Belongs to the UPF0251 family.</text>
</comment>
<sequence length="161" mass="18151">MSRPPKCRRVEFLPRLTFFKPAGVPLRDLEEVGLTVEELEAIRLKDLLGLEQEACAERMGVSRPTYHRILSAARAKVAEALVNGKAIRVEGGNFQLVMRRFHCENCGHEWELPCGQGPRGSEMVCPSCGSTEFYRIDQDGRPFRCQRWEKCSKQGGLAENG</sequence>
<proteinExistence type="inferred from homology"/>
<keyword evidence="4" id="KW-1185">Reference proteome</keyword>
<dbReference type="GO" id="GO:0003677">
    <property type="term" value="F:DNA binding"/>
    <property type="evidence" value="ECO:0007669"/>
    <property type="project" value="UniProtKB-KW"/>
</dbReference>
<dbReference type="Pfam" id="PF02001">
    <property type="entry name" value="DUF134"/>
    <property type="match status" value="1"/>
</dbReference>
<dbReference type="OrthoDB" id="280278at2"/>
<accession>A0A1M6DY21</accession>
<dbReference type="PANTHER" id="PTHR37478">
    <property type="match status" value="1"/>
</dbReference>
<organism evidence="3 4">
    <name type="scientific">Desulfofundulus thermosubterraneus DSM 16057</name>
    <dbReference type="NCBI Taxonomy" id="1121432"/>
    <lineage>
        <taxon>Bacteria</taxon>
        <taxon>Bacillati</taxon>
        <taxon>Bacillota</taxon>
        <taxon>Clostridia</taxon>
        <taxon>Eubacteriales</taxon>
        <taxon>Peptococcaceae</taxon>
        <taxon>Desulfofundulus</taxon>
    </lineage>
</organism>
<protein>
    <recommendedName>
        <fullName evidence="2">UPF0251 protein SAMN02745219_01049</fullName>
    </recommendedName>
</protein>
<keyword evidence="3" id="KW-0238">DNA-binding</keyword>
<evidence type="ECO:0000256" key="1">
    <source>
        <dbReference type="ARBA" id="ARBA00009350"/>
    </source>
</evidence>
<dbReference type="HAMAP" id="MF_00674">
    <property type="entry name" value="UPF0251"/>
    <property type="match status" value="1"/>
</dbReference>
<dbReference type="InterPro" id="IPR036388">
    <property type="entry name" value="WH-like_DNA-bd_sf"/>
</dbReference>
<dbReference type="InterPro" id="IPR002852">
    <property type="entry name" value="UPF0251"/>
</dbReference>
<dbReference type="Proteomes" id="UP000184529">
    <property type="component" value="Unassembled WGS sequence"/>
</dbReference>
<dbReference type="AlphaFoldDB" id="A0A1M6DY21"/>
<dbReference type="STRING" id="1121432.SAMN02745219_01049"/>
<dbReference type="RefSeq" id="WP_072867760.1">
    <property type="nucleotide sequence ID" value="NZ_FQZM01000011.1"/>
</dbReference>
<dbReference type="SUPFAM" id="SSF88659">
    <property type="entry name" value="Sigma3 and sigma4 domains of RNA polymerase sigma factors"/>
    <property type="match status" value="1"/>
</dbReference>